<keyword evidence="2" id="KW-1185">Reference proteome</keyword>
<dbReference type="GO" id="GO:0016616">
    <property type="term" value="F:oxidoreductase activity, acting on the CH-OH group of donors, NAD or NADP as acceptor"/>
    <property type="evidence" value="ECO:0007669"/>
    <property type="project" value="TreeGrafter"/>
</dbReference>
<dbReference type="PRINTS" id="PR00081">
    <property type="entry name" value="GDHRDH"/>
</dbReference>
<evidence type="ECO:0000313" key="1">
    <source>
        <dbReference type="EMBL" id="KXX75770.1"/>
    </source>
</evidence>
<dbReference type="AlphaFoldDB" id="A0A175VXP7"/>
<dbReference type="OrthoDB" id="7289984at2759"/>
<sequence length="273" mass="29791">MPSYVITGVSRGIGYEFLRQCSSDPNNTVIGLVRNKAVTDKKVSEDPDLNHRSNVHILEADITDYKALKQAVVDTSRITGGSLDYLIANAGIVTSFDAYDPIGVLGDRPDELTKTLRDLFETNAIGNVHLFNLFIPLILNGQAKKVITISSGLADAEFTNKYDVTAGPLYSASKAAMNMIVAKFSAQYKKDGVLFLALSPGFVDVGHYKNATPEQIQNVEKMVAKFVEYAPHFKGPDTPEQSVTALRSVIKNASIEKGNGGDFLSHYGNKQWL</sequence>
<dbReference type="PANTHER" id="PTHR45458">
    <property type="entry name" value="SHORT-CHAIN DEHYDROGENASE/REDUCTASE SDR"/>
    <property type="match status" value="1"/>
</dbReference>
<protein>
    <submittedName>
        <fullName evidence="1">Uncharacterized protein</fullName>
    </submittedName>
</protein>
<dbReference type="InterPro" id="IPR052184">
    <property type="entry name" value="SDR_enzymes"/>
</dbReference>
<dbReference type="InterPro" id="IPR036291">
    <property type="entry name" value="NAD(P)-bd_dom_sf"/>
</dbReference>
<proteinExistence type="predicted"/>
<dbReference type="SUPFAM" id="SSF51735">
    <property type="entry name" value="NAD(P)-binding Rossmann-fold domains"/>
    <property type="match status" value="1"/>
</dbReference>
<dbReference type="InterPro" id="IPR002347">
    <property type="entry name" value="SDR_fam"/>
</dbReference>
<dbReference type="Proteomes" id="UP000078237">
    <property type="component" value="Unassembled WGS sequence"/>
</dbReference>
<gene>
    <name evidence="1" type="ORF">MMYC01_207444</name>
</gene>
<organism evidence="1 2">
    <name type="scientific">Madurella mycetomatis</name>
    <dbReference type="NCBI Taxonomy" id="100816"/>
    <lineage>
        <taxon>Eukaryota</taxon>
        <taxon>Fungi</taxon>
        <taxon>Dikarya</taxon>
        <taxon>Ascomycota</taxon>
        <taxon>Pezizomycotina</taxon>
        <taxon>Sordariomycetes</taxon>
        <taxon>Sordariomycetidae</taxon>
        <taxon>Sordariales</taxon>
        <taxon>Sordariales incertae sedis</taxon>
        <taxon>Madurella</taxon>
    </lineage>
</organism>
<name>A0A175VXP7_9PEZI</name>
<dbReference type="PANTHER" id="PTHR45458:SF3">
    <property type="entry name" value="CHAIN DEHYDROGENASE (ATSC), PUTATIVE-RELATED"/>
    <property type="match status" value="1"/>
</dbReference>
<dbReference type="Pfam" id="PF00106">
    <property type="entry name" value="adh_short"/>
    <property type="match status" value="1"/>
</dbReference>
<evidence type="ECO:0000313" key="2">
    <source>
        <dbReference type="Proteomes" id="UP000078237"/>
    </source>
</evidence>
<dbReference type="EMBL" id="LCTW02000249">
    <property type="protein sequence ID" value="KXX75770.1"/>
    <property type="molecule type" value="Genomic_DNA"/>
</dbReference>
<dbReference type="VEuPathDB" id="FungiDB:MMYC01_207444"/>
<accession>A0A175VXP7</accession>
<reference evidence="1 2" key="1">
    <citation type="journal article" date="2016" name="Genome Announc.">
        <title>Genome Sequence of Madurella mycetomatis mm55, Isolated from a Human Mycetoma Case in Sudan.</title>
        <authorList>
            <person name="Smit S."/>
            <person name="Derks M.F."/>
            <person name="Bervoets S."/>
            <person name="Fahal A."/>
            <person name="van Leeuwen W."/>
            <person name="van Belkum A."/>
            <person name="van de Sande W.W."/>
        </authorList>
    </citation>
    <scope>NUCLEOTIDE SEQUENCE [LARGE SCALE GENOMIC DNA]</scope>
    <source>
        <strain evidence="2">mm55</strain>
    </source>
</reference>
<dbReference type="CDD" id="cd05325">
    <property type="entry name" value="carb_red_sniffer_like_SDR_c"/>
    <property type="match status" value="1"/>
</dbReference>
<comment type="caution">
    <text evidence="1">The sequence shown here is derived from an EMBL/GenBank/DDBJ whole genome shotgun (WGS) entry which is preliminary data.</text>
</comment>
<dbReference type="Gene3D" id="3.40.50.720">
    <property type="entry name" value="NAD(P)-binding Rossmann-like Domain"/>
    <property type="match status" value="1"/>
</dbReference>